<dbReference type="Pfam" id="PF03476">
    <property type="entry name" value="MOSC_N"/>
    <property type="match status" value="1"/>
</dbReference>
<protein>
    <recommendedName>
        <fullName evidence="1">MOSC domain-containing protein</fullName>
    </recommendedName>
</protein>
<evidence type="ECO:0000313" key="2">
    <source>
        <dbReference type="EMBL" id="KAL2070297.1"/>
    </source>
</evidence>
<name>A0ABR4CK05_9HELO</name>
<organism evidence="2 3">
    <name type="scientific">Oculimacula yallundae</name>
    <dbReference type="NCBI Taxonomy" id="86028"/>
    <lineage>
        <taxon>Eukaryota</taxon>
        <taxon>Fungi</taxon>
        <taxon>Dikarya</taxon>
        <taxon>Ascomycota</taxon>
        <taxon>Pezizomycotina</taxon>
        <taxon>Leotiomycetes</taxon>
        <taxon>Helotiales</taxon>
        <taxon>Ploettnerulaceae</taxon>
        <taxon>Oculimacula</taxon>
    </lineage>
</organism>
<evidence type="ECO:0000259" key="1">
    <source>
        <dbReference type="PROSITE" id="PS51340"/>
    </source>
</evidence>
<dbReference type="Pfam" id="PF03473">
    <property type="entry name" value="MOSC"/>
    <property type="match status" value="1"/>
</dbReference>
<reference evidence="2 3" key="1">
    <citation type="journal article" date="2024" name="Commun. Biol.">
        <title>Comparative genomic analysis of thermophilic fungi reveals convergent evolutionary adaptations and gene losses.</title>
        <authorList>
            <person name="Steindorff A.S."/>
            <person name="Aguilar-Pontes M.V."/>
            <person name="Robinson A.J."/>
            <person name="Andreopoulos B."/>
            <person name="LaButti K."/>
            <person name="Kuo A."/>
            <person name="Mondo S."/>
            <person name="Riley R."/>
            <person name="Otillar R."/>
            <person name="Haridas S."/>
            <person name="Lipzen A."/>
            <person name="Grimwood J."/>
            <person name="Schmutz J."/>
            <person name="Clum A."/>
            <person name="Reid I.D."/>
            <person name="Moisan M.C."/>
            <person name="Butler G."/>
            <person name="Nguyen T.T.M."/>
            <person name="Dewar K."/>
            <person name="Conant G."/>
            <person name="Drula E."/>
            <person name="Henrissat B."/>
            <person name="Hansel C."/>
            <person name="Singer S."/>
            <person name="Hutchinson M.I."/>
            <person name="de Vries R.P."/>
            <person name="Natvig D.O."/>
            <person name="Powell A.J."/>
            <person name="Tsang A."/>
            <person name="Grigoriev I.V."/>
        </authorList>
    </citation>
    <scope>NUCLEOTIDE SEQUENCE [LARGE SCALE GENOMIC DNA]</scope>
    <source>
        <strain evidence="2 3">CBS 494.80</strain>
    </source>
</reference>
<dbReference type="SUPFAM" id="SSF141673">
    <property type="entry name" value="MOSC N-terminal domain-like"/>
    <property type="match status" value="1"/>
</dbReference>
<accession>A0ABR4CK05</accession>
<dbReference type="InterPro" id="IPR005302">
    <property type="entry name" value="MoCF_Sase_C"/>
</dbReference>
<dbReference type="PROSITE" id="PS51340">
    <property type="entry name" value="MOSC"/>
    <property type="match status" value="1"/>
</dbReference>
<dbReference type="Proteomes" id="UP001595075">
    <property type="component" value="Unassembled WGS sequence"/>
</dbReference>
<gene>
    <name evidence="2" type="ORF">VTL71DRAFT_13323</name>
</gene>
<dbReference type="InterPro" id="IPR005303">
    <property type="entry name" value="MOCOS_middle"/>
</dbReference>
<proteinExistence type="predicted"/>
<dbReference type="InterPro" id="IPR011037">
    <property type="entry name" value="Pyrv_Knase-like_insert_dom_sf"/>
</dbReference>
<dbReference type="SUPFAM" id="SSF50800">
    <property type="entry name" value="PK beta-barrel domain-like"/>
    <property type="match status" value="1"/>
</dbReference>
<evidence type="ECO:0000313" key="3">
    <source>
        <dbReference type="Proteomes" id="UP001595075"/>
    </source>
</evidence>
<sequence>MAYFWAGVALIVGIFSYLGFAGPKNAGPSRKAQQAKVKEAFKSTNGQNASSKTVTVDKNSDQLKISQLWIYPIKSIRGCQVSSAVLTQHGFYLDRSFMLLKDDEQWPSSLENMHIAKFPTMCLFHTSIKDNNTLLVTYRRPGAESINQADTLEVALEPQSLDSLEPVPVTMHKSPSTGYNMGKKYNKWFSERFGFAVVFAYWGGNARPVLGNLPGKPANQGPSSRNAINRILGSIPVVSSLLAQDEESIAFNDCAPYLVINENSVADVSTRLPADVEMDLTKFRANVVVSGKSGAWSEDFWGELTFGDEGSKIALTSNCGRCVSLNVDYQTGESGTGRDGQVLKLLSKDRRVDPGMKYSPIFGRYGFLAKGNEGGVLRVGDNVVVSGKNEERTRFYWPGLST</sequence>
<dbReference type="PANTHER" id="PTHR14237:SF34">
    <property type="entry name" value="MOSC DOMAIN PROTEIN (AFU_ORTHOLOGUE AFUA_2G07820)"/>
    <property type="match status" value="1"/>
</dbReference>
<feature type="domain" description="MOSC" evidence="1">
    <location>
        <begin position="229"/>
        <end position="386"/>
    </location>
</feature>
<keyword evidence="3" id="KW-1185">Reference proteome</keyword>
<dbReference type="EMBL" id="JAZHXI010000006">
    <property type="protein sequence ID" value="KAL2070297.1"/>
    <property type="molecule type" value="Genomic_DNA"/>
</dbReference>
<comment type="caution">
    <text evidence="2">The sequence shown here is derived from an EMBL/GenBank/DDBJ whole genome shotgun (WGS) entry which is preliminary data.</text>
</comment>
<dbReference type="PANTHER" id="PTHR14237">
    <property type="entry name" value="MOLYBDOPTERIN COFACTOR SULFURASE MOSC"/>
    <property type="match status" value="1"/>
</dbReference>